<dbReference type="Proteomes" id="UP000799118">
    <property type="component" value="Unassembled WGS sequence"/>
</dbReference>
<evidence type="ECO:0000313" key="2">
    <source>
        <dbReference type="Proteomes" id="UP000799118"/>
    </source>
</evidence>
<proteinExistence type="predicted"/>
<gene>
    <name evidence="1" type="ORF">BT96DRAFT_948426</name>
</gene>
<evidence type="ECO:0000313" key="1">
    <source>
        <dbReference type="EMBL" id="KAE9387345.1"/>
    </source>
</evidence>
<keyword evidence="2" id="KW-1185">Reference proteome</keyword>
<dbReference type="AlphaFoldDB" id="A0A6A4GQ23"/>
<dbReference type="EMBL" id="ML769806">
    <property type="protein sequence ID" value="KAE9387345.1"/>
    <property type="molecule type" value="Genomic_DNA"/>
</dbReference>
<accession>A0A6A4GQ23</accession>
<sequence>MHNKNSNTKLTGQIMLMHSHIERSSEQSLETVSWIWTGRFALCKSKMAGTGVLTDKALVVCFPGHICKAVSPTHVSAEKYLVEEARNHVNASGITYLLDSSALSLLITVLWQRIQDAGIALKDLPTVLGGSSETTTDFPYLFNGEPALVCVEAMNMLETSTVQNHCLNCGKTTSEIKETCIQAHMGNHLLRAQCNIPEPVAFEVVQPCAWDTQRAQAP</sequence>
<dbReference type="OrthoDB" id="2907197at2759"/>
<name>A0A6A4GQ23_9AGAR</name>
<reference evidence="1" key="1">
    <citation type="journal article" date="2019" name="Environ. Microbiol.">
        <title>Fungal ecological strategies reflected in gene transcription - a case study of two litter decomposers.</title>
        <authorList>
            <person name="Barbi F."/>
            <person name="Kohler A."/>
            <person name="Barry K."/>
            <person name="Baskaran P."/>
            <person name="Daum C."/>
            <person name="Fauchery L."/>
            <person name="Ihrmark K."/>
            <person name="Kuo A."/>
            <person name="LaButti K."/>
            <person name="Lipzen A."/>
            <person name="Morin E."/>
            <person name="Grigoriev I.V."/>
            <person name="Henrissat B."/>
            <person name="Lindahl B."/>
            <person name="Martin F."/>
        </authorList>
    </citation>
    <scope>NUCLEOTIDE SEQUENCE</scope>
    <source>
        <strain evidence="1">JB14</strain>
    </source>
</reference>
<organism evidence="1 2">
    <name type="scientific">Gymnopus androsaceus JB14</name>
    <dbReference type="NCBI Taxonomy" id="1447944"/>
    <lineage>
        <taxon>Eukaryota</taxon>
        <taxon>Fungi</taxon>
        <taxon>Dikarya</taxon>
        <taxon>Basidiomycota</taxon>
        <taxon>Agaricomycotina</taxon>
        <taxon>Agaricomycetes</taxon>
        <taxon>Agaricomycetidae</taxon>
        <taxon>Agaricales</taxon>
        <taxon>Marasmiineae</taxon>
        <taxon>Omphalotaceae</taxon>
        <taxon>Gymnopus</taxon>
    </lineage>
</organism>
<protein>
    <submittedName>
        <fullName evidence="1">Uncharacterized protein</fullName>
    </submittedName>
</protein>